<proteinExistence type="predicted"/>
<gene>
    <name evidence="1" type="ORF">SAMN05421593_2318</name>
</gene>
<reference evidence="1 2" key="1">
    <citation type="submission" date="2016-10" db="EMBL/GenBank/DDBJ databases">
        <authorList>
            <person name="de Groot N.N."/>
        </authorList>
    </citation>
    <scope>NUCLEOTIDE SEQUENCE [LARGE SCALE GENOMIC DNA]</scope>
    <source>
        <strain evidence="1 2">DSM 23031</strain>
    </source>
</reference>
<dbReference type="AlphaFoldDB" id="A0A1H6HGT1"/>
<protein>
    <submittedName>
        <fullName evidence="1">Uncharacterized protein</fullName>
    </submittedName>
</protein>
<dbReference type="STRING" id="680127.SAMN05421593_2318"/>
<dbReference type="Proteomes" id="UP000198561">
    <property type="component" value="Unassembled WGS sequence"/>
</dbReference>
<accession>A0A1H6HGT1</accession>
<organism evidence="1 2">
    <name type="scientific">Chryseobacterium culicis</name>
    <dbReference type="NCBI Taxonomy" id="680127"/>
    <lineage>
        <taxon>Bacteria</taxon>
        <taxon>Pseudomonadati</taxon>
        <taxon>Bacteroidota</taxon>
        <taxon>Flavobacteriia</taxon>
        <taxon>Flavobacteriales</taxon>
        <taxon>Weeksellaceae</taxon>
        <taxon>Chryseobacterium group</taxon>
        <taxon>Chryseobacterium</taxon>
    </lineage>
</organism>
<name>A0A1H6HGT1_CHRCI</name>
<dbReference type="EMBL" id="FNWQ01000002">
    <property type="protein sequence ID" value="SEH33465.1"/>
    <property type="molecule type" value="Genomic_DNA"/>
</dbReference>
<evidence type="ECO:0000313" key="1">
    <source>
        <dbReference type="EMBL" id="SEH33465.1"/>
    </source>
</evidence>
<evidence type="ECO:0000313" key="2">
    <source>
        <dbReference type="Proteomes" id="UP000198561"/>
    </source>
</evidence>
<sequence length="43" mass="5080">MELLGVYFTENYSILLLFYTKNTCLFFVYNQSDQCGSNKNTKK</sequence>